<gene>
    <name evidence="1" type="ORF">THAOC_11534</name>
</gene>
<evidence type="ECO:0000313" key="1">
    <source>
        <dbReference type="EMBL" id="EJK67432.1"/>
    </source>
</evidence>
<dbReference type="Proteomes" id="UP000266841">
    <property type="component" value="Unassembled WGS sequence"/>
</dbReference>
<comment type="caution">
    <text evidence="1">The sequence shown here is derived from an EMBL/GenBank/DDBJ whole genome shotgun (WGS) entry which is preliminary data.</text>
</comment>
<reference evidence="1 2" key="1">
    <citation type="journal article" date="2012" name="Genome Biol.">
        <title>Genome and low-iron response of an oceanic diatom adapted to chronic iron limitation.</title>
        <authorList>
            <person name="Lommer M."/>
            <person name="Specht M."/>
            <person name="Roy A.S."/>
            <person name="Kraemer L."/>
            <person name="Andreson R."/>
            <person name="Gutowska M.A."/>
            <person name="Wolf J."/>
            <person name="Bergner S.V."/>
            <person name="Schilhabel M.B."/>
            <person name="Klostermeier U.C."/>
            <person name="Beiko R.G."/>
            <person name="Rosenstiel P."/>
            <person name="Hippler M."/>
            <person name="Laroche J."/>
        </authorList>
    </citation>
    <scope>NUCLEOTIDE SEQUENCE [LARGE SCALE GENOMIC DNA]</scope>
    <source>
        <strain evidence="1 2">CCMP1005</strain>
    </source>
</reference>
<accession>K0TA73</accession>
<dbReference type="EMBL" id="AGNL01013120">
    <property type="protein sequence ID" value="EJK67432.1"/>
    <property type="molecule type" value="Genomic_DNA"/>
</dbReference>
<dbReference type="AlphaFoldDB" id="K0TA73"/>
<evidence type="ECO:0000313" key="2">
    <source>
        <dbReference type="Proteomes" id="UP000266841"/>
    </source>
</evidence>
<organism evidence="1 2">
    <name type="scientific">Thalassiosira oceanica</name>
    <name type="common">Marine diatom</name>
    <dbReference type="NCBI Taxonomy" id="159749"/>
    <lineage>
        <taxon>Eukaryota</taxon>
        <taxon>Sar</taxon>
        <taxon>Stramenopiles</taxon>
        <taxon>Ochrophyta</taxon>
        <taxon>Bacillariophyta</taxon>
        <taxon>Coscinodiscophyceae</taxon>
        <taxon>Thalassiosirophycidae</taxon>
        <taxon>Thalassiosirales</taxon>
        <taxon>Thalassiosiraceae</taxon>
        <taxon>Thalassiosira</taxon>
    </lineage>
</organism>
<name>K0TA73_THAOC</name>
<protein>
    <submittedName>
        <fullName evidence="1">Uncharacterized protein</fullName>
    </submittedName>
</protein>
<keyword evidence="2" id="KW-1185">Reference proteome</keyword>
<proteinExistence type="predicted"/>
<sequence length="156" mass="17355">MLQPGFPSLEETADFHHTGSIDLKMRRLRCHMISNAPSFRESNDLGPESNRNTISKCSIASDVQSRESPERACWCGLERLACSTLAAASTCQNCWLGSAALLGIDGTLPEVFRKIAVQLILPLKISKYYTKAVTLWDKNRLTLSQQTFISKKRGHA</sequence>